<dbReference type="InterPro" id="IPR018908">
    <property type="entry name" value="TMEM234"/>
</dbReference>
<keyword evidence="7" id="KW-1185">Reference proteome</keyword>
<evidence type="ECO:0000256" key="2">
    <source>
        <dbReference type="ARBA" id="ARBA00005977"/>
    </source>
</evidence>
<dbReference type="OrthoDB" id="43458at2759"/>
<comment type="similarity">
    <text evidence="2">Belongs to the TMEM234 family.</text>
</comment>
<dbReference type="SUPFAM" id="SSF103481">
    <property type="entry name" value="Multidrug resistance efflux transporter EmrE"/>
    <property type="match status" value="1"/>
</dbReference>
<dbReference type="GeneID" id="113209962"/>
<dbReference type="GO" id="GO:0016020">
    <property type="term" value="C:membrane"/>
    <property type="evidence" value="ECO:0007669"/>
    <property type="project" value="UniProtKB-SubCell"/>
</dbReference>
<keyword evidence="4 6" id="KW-1133">Transmembrane helix</keyword>
<feature type="transmembrane region" description="Helical" evidence="6">
    <location>
        <begin position="82"/>
        <end position="103"/>
    </location>
</feature>
<dbReference type="Gene3D" id="1.10.3730.20">
    <property type="match status" value="1"/>
</dbReference>
<comment type="subcellular location">
    <subcellularLocation>
        <location evidence="1">Membrane</location>
        <topology evidence="1">Multi-pass membrane protein</topology>
    </subcellularLocation>
</comment>
<evidence type="ECO:0000256" key="3">
    <source>
        <dbReference type="ARBA" id="ARBA00022692"/>
    </source>
</evidence>
<gene>
    <name evidence="8" type="primary">LOC113209962</name>
</gene>
<protein>
    <submittedName>
        <fullName evidence="8">Transmembrane protein 234 homolog</fullName>
    </submittedName>
</protein>
<proteinExistence type="inferred from homology"/>
<dbReference type="PANTHER" id="PTHR28668">
    <property type="entry name" value="TRANSMEMBRANE PROTEIN 234"/>
    <property type="match status" value="1"/>
</dbReference>
<dbReference type="AlphaFoldDB" id="A0A6J1SYJ0"/>
<dbReference type="Pfam" id="PF10639">
    <property type="entry name" value="TMEM234"/>
    <property type="match status" value="1"/>
</dbReference>
<dbReference type="KEGG" id="foc:113209962"/>
<dbReference type="PANTHER" id="PTHR28668:SF1">
    <property type="entry name" value="TRANSMEMBRANE PROTEIN 234"/>
    <property type="match status" value="1"/>
</dbReference>
<sequence length="134" mass="14750">MSVSVDSLLWLTLVGFLWGGTNPFLKKGATGMDKVEGNNIIARLWKEVYLLLLNWKYMIPFLLNQSGSVVYFLTLQNTEMSVAVPIANSLTFVFTAISGWFLSEGIPNAKTFIGIALVLSGISLCVFEKSSYTA</sequence>
<dbReference type="Proteomes" id="UP000504606">
    <property type="component" value="Unplaced"/>
</dbReference>
<reference evidence="8" key="1">
    <citation type="submission" date="2025-08" db="UniProtKB">
        <authorList>
            <consortium name="RefSeq"/>
        </authorList>
    </citation>
    <scope>IDENTIFICATION</scope>
    <source>
        <tissue evidence="8">Whole organism</tissue>
    </source>
</reference>
<evidence type="ECO:0000256" key="6">
    <source>
        <dbReference type="SAM" id="Phobius"/>
    </source>
</evidence>
<name>A0A6J1SYJ0_FRAOC</name>
<evidence type="ECO:0000256" key="5">
    <source>
        <dbReference type="ARBA" id="ARBA00023136"/>
    </source>
</evidence>
<feature type="transmembrane region" description="Helical" evidence="6">
    <location>
        <begin position="57"/>
        <end position="75"/>
    </location>
</feature>
<keyword evidence="5 6" id="KW-0472">Membrane</keyword>
<evidence type="ECO:0000313" key="7">
    <source>
        <dbReference type="Proteomes" id="UP000504606"/>
    </source>
</evidence>
<evidence type="ECO:0000256" key="1">
    <source>
        <dbReference type="ARBA" id="ARBA00004141"/>
    </source>
</evidence>
<keyword evidence="3 6" id="KW-0812">Transmembrane</keyword>
<dbReference type="RefSeq" id="XP_026283526.1">
    <property type="nucleotide sequence ID" value="XM_026427741.2"/>
</dbReference>
<dbReference type="InterPro" id="IPR037185">
    <property type="entry name" value="EmrE-like"/>
</dbReference>
<evidence type="ECO:0000256" key="4">
    <source>
        <dbReference type="ARBA" id="ARBA00022989"/>
    </source>
</evidence>
<organism evidence="7 8">
    <name type="scientific">Frankliniella occidentalis</name>
    <name type="common">Western flower thrips</name>
    <name type="synonym">Euthrips occidentalis</name>
    <dbReference type="NCBI Taxonomy" id="133901"/>
    <lineage>
        <taxon>Eukaryota</taxon>
        <taxon>Metazoa</taxon>
        <taxon>Ecdysozoa</taxon>
        <taxon>Arthropoda</taxon>
        <taxon>Hexapoda</taxon>
        <taxon>Insecta</taxon>
        <taxon>Pterygota</taxon>
        <taxon>Neoptera</taxon>
        <taxon>Paraneoptera</taxon>
        <taxon>Thysanoptera</taxon>
        <taxon>Terebrantia</taxon>
        <taxon>Thripoidea</taxon>
        <taxon>Thripidae</taxon>
        <taxon>Frankliniella</taxon>
    </lineage>
</organism>
<evidence type="ECO:0000313" key="8">
    <source>
        <dbReference type="RefSeq" id="XP_026283526.1"/>
    </source>
</evidence>
<accession>A0A6J1SYJ0</accession>
<feature type="transmembrane region" description="Helical" evidence="6">
    <location>
        <begin position="109"/>
        <end position="127"/>
    </location>
</feature>